<accession>A0ABT6JQ51</accession>
<sequence length="413" mass="42415">MSTQPLRVGIIGADTRASWAGASHVPAIRTQPGLALAAVATRSAQSASAAAEAFGASRWYADPYRLIEDDGIDIVTVAVKVPAHRELVLAALRAGKAVYSESPLGATLEQTAEMASAARGLHTAIGLQGRMNPSVRRAAELVASGRLGRVMSANVRATTFGYGPTSPAAYDYFNKAASGASFLTITTAHVLDVVEAVLGDITELDARTERLWPEVALVDTGGTSVREIADHVDLVARTALGASMSVQVLAGVESDPHFVMEVRGSKGVLKLTGSHLAGVQVGDLSLSAGVDFAAPDAPVASGVGPTAAAFWNGAAINVGEVYASLARDLRAGSFDTPGFAHALHNHRLVAAVERAADSGQRQRDFGAPGSERAHLPTGAPTITISGERHATGKRGHSTGAAGASEARGAESRP</sequence>
<feature type="domain" description="Gfo/Idh/MocA-like oxidoreductase N-terminal" evidence="2">
    <location>
        <begin position="6"/>
        <end position="122"/>
    </location>
</feature>
<dbReference type="InterPro" id="IPR051317">
    <property type="entry name" value="Gfo/Idh/MocA_oxidoreduct"/>
</dbReference>
<dbReference type="RefSeq" id="WP_280576983.1">
    <property type="nucleotide sequence ID" value="NZ_JARXRO010000009.1"/>
</dbReference>
<proteinExistence type="predicted"/>
<feature type="domain" description="Gal80p-like C-terminal" evidence="3">
    <location>
        <begin position="133"/>
        <end position="273"/>
    </location>
</feature>
<evidence type="ECO:0000313" key="4">
    <source>
        <dbReference type="EMBL" id="MDH5832807.1"/>
    </source>
</evidence>
<dbReference type="Proteomes" id="UP001156873">
    <property type="component" value="Unassembled WGS sequence"/>
</dbReference>
<dbReference type="InterPro" id="IPR000683">
    <property type="entry name" value="Gfo/Idh/MocA-like_OxRdtase_N"/>
</dbReference>
<evidence type="ECO:0000313" key="5">
    <source>
        <dbReference type="Proteomes" id="UP001156873"/>
    </source>
</evidence>
<reference evidence="4 5" key="1">
    <citation type="submission" date="2023-04" db="EMBL/GenBank/DDBJ databases">
        <title>Luteimonas sp. M1R5S59.</title>
        <authorList>
            <person name="Sun J.-Q."/>
        </authorList>
    </citation>
    <scope>NUCLEOTIDE SEQUENCE [LARGE SCALE GENOMIC DNA]</scope>
    <source>
        <strain evidence="4 5">M1R5S59</strain>
    </source>
</reference>
<organism evidence="4 5">
    <name type="scientific">Luteimonas kalidii</name>
    <dbReference type="NCBI Taxonomy" id="3042025"/>
    <lineage>
        <taxon>Bacteria</taxon>
        <taxon>Pseudomonadati</taxon>
        <taxon>Pseudomonadota</taxon>
        <taxon>Gammaproteobacteria</taxon>
        <taxon>Lysobacterales</taxon>
        <taxon>Lysobacteraceae</taxon>
        <taxon>Luteimonas</taxon>
    </lineage>
</organism>
<comment type="caution">
    <text evidence="4">The sequence shown here is derived from an EMBL/GenBank/DDBJ whole genome shotgun (WGS) entry which is preliminary data.</text>
</comment>
<dbReference type="SUPFAM" id="SSF51735">
    <property type="entry name" value="NAD(P)-binding Rossmann-fold domains"/>
    <property type="match status" value="1"/>
</dbReference>
<dbReference type="SUPFAM" id="SSF55347">
    <property type="entry name" value="Glyceraldehyde-3-phosphate dehydrogenase-like, C-terminal domain"/>
    <property type="match status" value="1"/>
</dbReference>
<name>A0ABT6JQ51_9GAMM</name>
<evidence type="ECO:0000259" key="3">
    <source>
        <dbReference type="Pfam" id="PF22685"/>
    </source>
</evidence>
<dbReference type="Gene3D" id="3.30.360.10">
    <property type="entry name" value="Dihydrodipicolinate Reductase, domain 2"/>
    <property type="match status" value="1"/>
</dbReference>
<protein>
    <submittedName>
        <fullName evidence="4">Gfo/Idh/MocA family oxidoreductase</fullName>
    </submittedName>
</protein>
<dbReference type="InterPro" id="IPR055080">
    <property type="entry name" value="Gal80p-like_C"/>
</dbReference>
<evidence type="ECO:0000259" key="2">
    <source>
        <dbReference type="Pfam" id="PF01408"/>
    </source>
</evidence>
<dbReference type="PANTHER" id="PTHR43708">
    <property type="entry name" value="CONSERVED EXPRESSED OXIDOREDUCTASE (EUROFUNG)"/>
    <property type="match status" value="1"/>
</dbReference>
<dbReference type="Pfam" id="PF22685">
    <property type="entry name" value="Gal80p_C-like"/>
    <property type="match status" value="1"/>
</dbReference>
<dbReference type="Gene3D" id="3.40.50.720">
    <property type="entry name" value="NAD(P)-binding Rossmann-like Domain"/>
    <property type="match status" value="1"/>
</dbReference>
<dbReference type="InterPro" id="IPR036291">
    <property type="entry name" value="NAD(P)-bd_dom_sf"/>
</dbReference>
<feature type="region of interest" description="Disordered" evidence="1">
    <location>
        <begin position="359"/>
        <end position="413"/>
    </location>
</feature>
<gene>
    <name evidence="4" type="ORF">QFW81_02515</name>
</gene>
<keyword evidence="5" id="KW-1185">Reference proteome</keyword>
<evidence type="ECO:0000256" key="1">
    <source>
        <dbReference type="SAM" id="MobiDB-lite"/>
    </source>
</evidence>
<dbReference type="PANTHER" id="PTHR43708:SF1">
    <property type="entry name" value="GALACTOSE_LACTOSE METABOLISM REGULATORY PROTEIN GAL80"/>
    <property type="match status" value="1"/>
</dbReference>
<dbReference type="EMBL" id="JARXRO010000009">
    <property type="protein sequence ID" value="MDH5832807.1"/>
    <property type="molecule type" value="Genomic_DNA"/>
</dbReference>
<dbReference type="Pfam" id="PF01408">
    <property type="entry name" value="GFO_IDH_MocA"/>
    <property type="match status" value="1"/>
</dbReference>